<dbReference type="RefSeq" id="WP_284151337.1">
    <property type="nucleotide sequence ID" value="NZ_AP025516.1"/>
</dbReference>
<evidence type="ECO:0000313" key="11">
    <source>
        <dbReference type="Proteomes" id="UP000830055"/>
    </source>
</evidence>
<name>A0ABM7WAE2_9BACT</name>
<dbReference type="InterPro" id="IPR042112">
    <property type="entry name" value="P_AcTrfase_dom2"/>
</dbReference>
<evidence type="ECO:0000256" key="6">
    <source>
        <dbReference type="ARBA" id="ARBA00023002"/>
    </source>
</evidence>
<dbReference type="SUPFAM" id="SSF51735">
    <property type="entry name" value="NAD(P)-binding Rossmann-fold domains"/>
    <property type="match status" value="1"/>
</dbReference>
<evidence type="ECO:0000256" key="2">
    <source>
        <dbReference type="ARBA" id="ARBA00001946"/>
    </source>
</evidence>
<keyword evidence="5" id="KW-0479">Metal-binding</keyword>
<dbReference type="CDD" id="cd05311">
    <property type="entry name" value="NAD_bind_2_malic_enz"/>
    <property type="match status" value="1"/>
</dbReference>
<dbReference type="InterPro" id="IPR002505">
    <property type="entry name" value="PTA_PTB"/>
</dbReference>
<dbReference type="Proteomes" id="UP000830055">
    <property type="component" value="Chromosome"/>
</dbReference>
<sequence>MATDIYAEALEYHRSGRKGKIEVIVTKPFSTQKDLSLAYSPGVAKPCLEIAANPEDAYEYTAKANLVAVISNGTSVLGLGNIGAMAGKPVMEGKGALFKKFADIDVFDIEVATEDPDELIRTCELIAPTFGGINLEDIKAPQCFYVEETLKKRVNIPVFHDDQHGTAIITAAAFLNALEVTGRDIRSVKAVFNGAGAAGIACAKMFVALGLPKENLIMCDSKGIIYRGRAESMNPYKEQLANDTELRTLAEALRGADVFCGVSVAGALTPEMLKTMAPKPIVFAMANPEPEISYPDAIAARPDCIIATGRSDYPNQVNNVLCFPFLFRGALDVRASEINTEMKIAAVKAIADLAKEEVPDQVLRAYGVDNFEFGPEYLIPTPFDPRALLRIAPAVAKAAMETGVARKKIDDLQAYTDHLETTLGRSKAILRYVTNRVKKDHVRVVYPEGNNKKIVRAAIRVMEENIATPVLLGNHREISDLISKHGVSNHSIMIIDPSQEDDCVERYARAYYAKKQRSGITLPYARDIMRRDPGFFGAMMLSGGDTDCMIYGQSLPYPYAIRRVLSCIGRNPERKTVASVYMMVFKTRTLFFADTTVNINPSEQQLAEIAVSVAEFVREFDITPKIAMLSYSNFGSSDTPGAAKIARATALVKELAPDLEVDGEMQANLAFNTELREEIFPFCTLKGEPNVLIFPDLNAANIAYKLCMRLAEVDAIGPILVGLNRSAHVVERGAHADNIFNLTALAALKARQHATSNR</sequence>
<dbReference type="SMART" id="SM00919">
    <property type="entry name" value="Malic_M"/>
    <property type="match status" value="1"/>
</dbReference>
<evidence type="ECO:0000256" key="3">
    <source>
        <dbReference type="ARBA" id="ARBA00007686"/>
    </source>
</evidence>
<comment type="cofactor">
    <cofactor evidence="1">
        <name>Mn(2+)</name>
        <dbReference type="ChEBI" id="CHEBI:29035"/>
    </cofactor>
</comment>
<dbReference type="InterPro" id="IPR015884">
    <property type="entry name" value="Malic_enzyme_CS"/>
</dbReference>
<keyword evidence="7" id="KW-0511">Multifunctional enzyme</keyword>
<dbReference type="EMBL" id="AP025516">
    <property type="protein sequence ID" value="BDD87936.1"/>
    <property type="molecule type" value="Genomic_DNA"/>
</dbReference>
<organism evidence="10 11">
    <name type="scientific">Desulfofustis limnaeus</name>
    <dbReference type="NCBI Taxonomy" id="2740163"/>
    <lineage>
        <taxon>Bacteria</taxon>
        <taxon>Pseudomonadati</taxon>
        <taxon>Thermodesulfobacteriota</taxon>
        <taxon>Desulfobulbia</taxon>
        <taxon>Desulfobulbales</taxon>
        <taxon>Desulfocapsaceae</taxon>
        <taxon>Desulfofustis</taxon>
    </lineage>
</organism>
<gene>
    <name evidence="10" type="primary">maeB</name>
    <name evidence="10" type="ORF">DPPLL_23010</name>
</gene>
<evidence type="ECO:0000259" key="8">
    <source>
        <dbReference type="SMART" id="SM00919"/>
    </source>
</evidence>
<dbReference type="PIRSF" id="PIRSF036684">
    <property type="entry name" value="ME_PTA"/>
    <property type="match status" value="1"/>
</dbReference>
<evidence type="ECO:0000313" key="10">
    <source>
        <dbReference type="EMBL" id="BDD87936.1"/>
    </source>
</evidence>
<dbReference type="PANTHER" id="PTHR43237">
    <property type="entry name" value="NADP-DEPENDENT MALIC ENZYME"/>
    <property type="match status" value="1"/>
</dbReference>
<dbReference type="SUPFAM" id="SSF53659">
    <property type="entry name" value="Isocitrate/Isopropylmalate dehydrogenase-like"/>
    <property type="match status" value="1"/>
</dbReference>
<proteinExistence type="inferred from homology"/>
<dbReference type="SMART" id="SM01274">
    <property type="entry name" value="malic"/>
    <property type="match status" value="1"/>
</dbReference>
<dbReference type="InterPro" id="IPR046346">
    <property type="entry name" value="Aminoacid_DH-like_N_sf"/>
</dbReference>
<dbReference type="InterPro" id="IPR012188">
    <property type="entry name" value="ME_PTA"/>
</dbReference>
<dbReference type="InterPro" id="IPR042113">
    <property type="entry name" value="P_AcTrfase_dom1"/>
</dbReference>
<dbReference type="Pfam" id="PF03949">
    <property type="entry name" value="Malic_M"/>
    <property type="match status" value="1"/>
</dbReference>
<dbReference type="Gene3D" id="3.40.50.10950">
    <property type="match status" value="1"/>
</dbReference>
<dbReference type="InterPro" id="IPR012301">
    <property type="entry name" value="Malic_N_dom"/>
</dbReference>
<dbReference type="PANTHER" id="PTHR43237:SF4">
    <property type="entry name" value="NADP-DEPENDENT MALIC ENZYME"/>
    <property type="match status" value="1"/>
</dbReference>
<dbReference type="InterPro" id="IPR037062">
    <property type="entry name" value="Malic_N_dom_sf"/>
</dbReference>
<dbReference type="InterPro" id="IPR012302">
    <property type="entry name" value="Malic_NAD-bd"/>
</dbReference>
<feature type="domain" description="Malic enzyme NAD-binding" evidence="8">
    <location>
        <begin position="163"/>
        <end position="400"/>
    </location>
</feature>
<reference evidence="10 11" key="1">
    <citation type="submission" date="2022-01" db="EMBL/GenBank/DDBJ databases">
        <title>Desulfofustis limnae sp. nov., a novel mesophilic sulfate-reducing bacterium isolated from marsh soil.</title>
        <authorList>
            <person name="Watanabe M."/>
            <person name="Takahashi A."/>
            <person name="Kojima H."/>
            <person name="Fukui M."/>
        </authorList>
    </citation>
    <scope>NUCLEOTIDE SEQUENCE [LARGE SCALE GENOMIC DNA]</scope>
    <source>
        <strain evidence="10 11">PPLL</strain>
    </source>
</reference>
<dbReference type="Gene3D" id="3.40.50.10380">
    <property type="entry name" value="Malic enzyme, N-terminal domain"/>
    <property type="match status" value="1"/>
</dbReference>
<comment type="cofactor">
    <cofactor evidence="2">
        <name>Mg(2+)</name>
        <dbReference type="ChEBI" id="CHEBI:18420"/>
    </cofactor>
</comment>
<feature type="domain" description="Malic enzyme N-terminal" evidence="9">
    <location>
        <begin position="18"/>
        <end position="151"/>
    </location>
</feature>
<comment type="similarity">
    <text evidence="3">In the N-terminal section; belongs to the malic enzymes family.</text>
</comment>
<evidence type="ECO:0000256" key="5">
    <source>
        <dbReference type="ARBA" id="ARBA00022723"/>
    </source>
</evidence>
<evidence type="ECO:0000259" key="9">
    <source>
        <dbReference type="SMART" id="SM01274"/>
    </source>
</evidence>
<dbReference type="Gene3D" id="3.40.50.10750">
    <property type="entry name" value="Isocitrate/Isopropylmalate dehydrogenase-like"/>
    <property type="match status" value="1"/>
</dbReference>
<comment type="similarity">
    <text evidence="4">In the C-terminal section; belongs to the phosphate acetyltransferase and butyryltransferase family.</text>
</comment>
<keyword evidence="6" id="KW-0560">Oxidoreductase</keyword>
<keyword evidence="11" id="KW-1185">Reference proteome</keyword>
<dbReference type="SUPFAM" id="SSF53223">
    <property type="entry name" value="Aminoacid dehydrogenase-like, N-terminal domain"/>
    <property type="match status" value="1"/>
</dbReference>
<evidence type="ECO:0000256" key="1">
    <source>
        <dbReference type="ARBA" id="ARBA00001936"/>
    </source>
</evidence>
<dbReference type="Pfam" id="PF00390">
    <property type="entry name" value="malic"/>
    <property type="match status" value="1"/>
</dbReference>
<accession>A0ABM7WAE2</accession>
<dbReference type="Pfam" id="PF01515">
    <property type="entry name" value="PTA_PTB"/>
    <property type="match status" value="1"/>
</dbReference>
<dbReference type="PROSITE" id="PS00331">
    <property type="entry name" value="MALIC_ENZYMES"/>
    <property type="match status" value="1"/>
</dbReference>
<protein>
    <submittedName>
        <fullName evidence="10">Bifunctional malic enzyme oxidoreductase/phosphotransacetylase</fullName>
    </submittedName>
</protein>
<evidence type="ECO:0000256" key="4">
    <source>
        <dbReference type="ARBA" id="ARBA00008756"/>
    </source>
</evidence>
<dbReference type="InterPro" id="IPR051674">
    <property type="entry name" value="Malate_Decarboxylase"/>
</dbReference>
<dbReference type="InterPro" id="IPR036291">
    <property type="entry name" value="NAD(P)-bd_dom_sf"/>
</dbReference>
<evidence type="ECO:0000256" key="7">
    <source>
        <dbReference type="ARBA" id="ARBA00023268"/>
    </source>
</evidence>
<dbReference type="InterPro" id="IPR045213">
    <property type="entry name" value="Malic_NAD-bd_bact_type"/>
</dbReference>
<dbReference type="Gene3D" id="3.40.50.720">
    <property type="entry name" value="NAD(P)-binding Rossmann-like Domain"/>
    <property type="match status" value="1"/>
</dbReference>